<proteinExistence type="predicted"/>
<evidence type="ECO:0000256" key="1">
    <source>
        <dbReference type="SAM" id="SignalP"/>
    </source>
</evidence>
<feature type="chain" id="PRO_5006646686" description="Alkyl hydroperoxide reductase subunit C/ Thiol specific antioxidant domain-containing protein" evidence="1">
    <location>
        <begin position="29"/>
        <end position="67"/>
    </location>
</feature>
<dbReference type="EMBL" id="LJUI01000121">
    <property type="protein sequence ID" value="KPK67537.1"/>
    <property type="molecule type" value="Genomic_DNA"/>
</dbReference>
<keyword evidence="1" id="KW-0732">Signal</keyword>
<gene>
    <name evidence="2" type="ORF">AMJ82_10460</name>
</gene>
<dbReference type="Proteomes" id="UP000051717">
    <property type="component" value="Unassembled WGS sequence"/>
</dbReference>
<name>A0A0S8G4R2_UNCT6</name>
<feature type="signal peptide" evidence="1">
    <location>
        <begin position="1"/>
        <end position="28"/>
    </location>
</feature>
<reference evidence="2 3" key="1">
    <citation type="journal article" date="2015" name="Microbiome">
        <title>Genomic resolution of linkages in carbon, nitrogen, and sulfur cycling among widespread estuary sediment bacteria.</title>
        <authorList>
            <person name="Baker B.J."/>
            <person name="Lazar C.S."/>
            <person name="Teske A.P."/>
            <person name="Dick G.J."/>
        </authorList>
    </citation>
    <scope>NUCLEOTIDE SEQUENCE [LARGE SCALE GENOMIC DNA]</scope>
    <source>
        <strain evidence="2">SM23_40</strain>
    </source>
</reference>
<evidence type="ECO:0008006" key="4">
    <source>
        <dbReference type="Google" id="ProtNLM"/>
    </source>
</evidence>
<dbReference type="AlphaFoldDB" id="A0A0S8G4R2"/>
<sequence>MRTCYCIAAATALMVAALVGTWPAPALAYNIGDTTVNWTMLDGSQTISYNLYDYQGKIVLVNLFSTT</sequence>
<evidence type="ECO:0000313" key="2">
    <source>
        <dbReference type="EMBL" id="KPK67537.1"/>
    </source>
</evidence>
<organism evidence="2 3">
    <name type="scientific">candidate division TA06 bacterium SM23_40</name>
    <dbReference type="NCBI Taxonomy" id="1703774"/>
    <lineage>
        <taxon>Bacteria</taxon>
        <taxon>Bacteria division TA06</taxon>
    </lineage>
</organism>
<accession>A0A0S8G4R2</accession>
<comment type="caution">
    <text evidence="2">The sequence shown here is derived from an EMBL/GenBank/DDBJ whole genome shotgun (WGS) entry which is preliminary data.</text>
</comment>
<protein>
    <recommendedName>
        <fullName evidence="4">Alkyl hydroperoxide reductase subunit C/ Thiol specific antioxidant domain-containing protein</fullName>
    </recommendedName>
</protein>
<evidence type="ECO:0000313" key="3">
    <source>
        <dbReference type="Proteomes" id="UP000051717"/>
    </source>
</evidence>